<dbReference type="AlphaFoldDB" id="A0A0F8Z909"/>
<protein>
    <submittedName>
        <fullName evidence="1">Uncharacterized protein</fullName>
    </submittedName>
</protein>
<proteinExistence type="predicted"/>
<dbReference type="EMBL" id="LAZR01049187">
    <property type="protein sequence ID" value="KKK90238.1"/>
    <property type="molecule type" value="Genomic_DNA"/>
</dbReference>
<dbReference type="InterPro" id="IPR013429">
    <property type="entry name" value="Regulatory_FmdB_Zinc_ribbon"/>
</dbReference>
<evidence type="ECO:0000313" key="1">
    <source>
        <dbReference type="EMBL" id="KKK90238.1"/>
    </source>
</evidence>
<name>A0A0F8Z909_9ZZZZ</name>
<sequence>MPIYKWKCGKCNEVVEDFRPMKDHKKSCTCPCGKVLTFEDRDFTMKRTNAPADCPRVSTALGIHPSQIGSKEVEAVHPGAKFNPNGDMILRNRAEQKQRLLEKGWVNKDSY</sequence>
<accession>A0A0F8Z909</accession>
<reference evidence="1" key="1">
    <citation type="journal article" date="2015" name="Nature">
        <title>Complex archaea that bridge the gap between prokaryotes and eukaryotes.</title>
        <authorList>
            <person name="Spang A."/>
            <person name="Saw J.H."/>
            <person name="Jorgensen S.L."/>
            <person name="Zaremba-Niedzwiedzka K."/>
            <person name="Martijn J."/>
            <person name="Lind A.E."/>
            <person name="van Eijk R."/>
            <person name="Schleper C."/>
            <person name="Guy L."/>
            <person name="Ettema T.J."/>
        </authorList>
    </citation>
    <scope>NUCLEOTIDE SEQUENCE</scope>
</reference>
<comment type="caution">
    <text evidence="1">The sequence shown here is derived from an EMBL/GenBank/DDBJ whole genome shotgun (WGS) entry which is preliminary data.</text>
</comment>
<dbReference type="NCBIfam" id="TIGR02605">
    <property type="entry name" value="CxxC_CxxC_SSSS"/>
    <property type="match status" value="1"/>
</dbReference>
<gene>
    <name evidence="1" type="ORF">LCGC14_2725080</name>
</gene>
<organism evidence="1">
    <name type="scientific">marine sediment metagenome</name>
    <dbReference type="NCBI Taxonomy" id="412755"/>
    <lineage>
        <taxon>unclassified sequences</taxon>
        <taxon>metagenomes</taxon>
        <taxon>ecological metagenomes</taxon>
    </lineage>
</organism>